<accession>A0A2U2PDS9</accession>
<dbReference type="NCBIfam" id="TIGR01682">
    <property type="entry name" value="moaD"/>
    <property type="match status" value="1"/>
</dbReference>
<comment type="caution">
    <text evidence="4">The sequence shown here is derived from an EMBL/GenBank/DDBJ whole genome shotgun (WGS) entry which is preliminary data.</text>
</comment>
<dbReference type="InterPro" id="IPR016155">
    <property type="entry name" value="Mopterin_synth/thiamin_S_b"/>
</dbReference>
<keyword evidence="1" id="KW-0547">Nucleotide-binding</keyword>
<comment type="similarity">
    <text evidence="2">Belongs to the MoaD family.</text>
</comment>
<sequence>MKILLFGIAREIAGQQRLEVPPDEQPETVADLRAWVNKRYGALAGLKSFAIAVDNEYAEDHVKLYPSSEIALIPPVSGG</sequence>
<dbReference type="PANTHER" id="PTHR33359">
    <property type="entry name" value="MOLYBDOPTERIN SYNTHASE SULFUR CARRIER SUBUNIT"/>
    <property type="match status" value="1"/>
</dbReference>
<dbReference type="PANTHER" id="PTHR33359:SF1">
    <property type="entry name" value="MOLYBDOPTERIN SYNTHASE SULFUR CARRIER SUBUNIT"/>
    <property type="match status" value="1"/>
</dbReference>
<proteinExistence type="inferred from homology"/>
<dbReference type="AlphaFoldDB" id="A0A2U2PDS9"/>
<protein>
    <recommendedName>
        <fullName evidence="3">Molybdopterin synthase sulfur carrier subunit</fullName>
    </recommendedName>
</protein>
<organism evidence="4 5">
    <name type="scientific">Pararcticibacter amylolyticus</name>
    <dbReference type="NCBI Taxonomy" id="2173175"/>
    <lineage>
        <taxon>Bacteria</taxon>
        <taxon>Pseudomonadati</taxon>
        <taxon>Bacteroidota</taxon>
        <taxon>Sphingobacteriia</taxon>
        <taxon>Sphingobacteriales</taxon>
        <taxon>Sphingobacteriaceae</taxon>
        <taxon>Pararcticibacter</taxon>
    </lineage>
</organism>
<dbReference type="EMBL" id="QEAS01000014">
    <property type="protein sequence ID" value="PWG79472.1"/>
    <property type="molecule type" value="Genomic_DNA"/>
</dbReference>
<dbReference type="OrthoDB" id="598356at2"/>
<evidence type="ECO:0000313" key="4">
    <source>
        <dbReference type="EMBL" id="PWG79472.1"/>
    </source>
</evidence>
<dbReference type="SUPFAM" id="SSF54285">
    <property type="entry name" value="MoaD/ThiS"/>
    <property type="match status" value="1"/>
</dbReference>
<dbReference type="RefSeq" id="WP_109417015.1">
    <property type="nucleotide sequence ID" value="NZ_QEAS01000014.1"/>
</dbReference>
<gene>
    <name evidence="4" type="primary">moaD</name>
    <name evidence="4" type="ORF">DDR33_17095</name>
</gene>
<reference evidence="4 5" key="1">
    <citation type="submission" date="2018-04" db="EMBL/GenBank/DDBJ databases">
        <title>Pedobacter chongqingensis sp. nov., isolated from a rottenly hemp rope.</title>
        <authorList>
            <person name="Cai Y."/>
        </authorList>
    </citation>
    <scope>NUCLEOTIDE SEQUENCE [LARGE SCALE GENOMIC DNA]</scope>
    <source>
        <strain evidence="4 5">FJ4-8</strain>
    </source>
</reference>
<keyword evidence="5" id="KW-1185">Reference proteome</keyword>
<dbReference type="GO" id="GO:0000166">
    <property type="term" value="F:nucleotide binding"/>
    <property type="evidence" value="ECO:0007669"/>
    <property type="project" value="UniProtKB-KW"/>
</dbReference>
<evidence type="ECO:0000313" key="5">
    <source>
        <dbReference type="Proteomes" id="UP000245647"/>
    </source>
</evidence>
<dbReference type="Proteomes" id="UP000245647">
    <property type="component" value="Unassembled WGS sequence"/>
</dbReference>
<evidence type="ECO:0000256" key="2">
    <source>
        <dbReference type="ARBA" id="ARBA00024200"/>
    </source>
</evidence>
<dbReference type="Pfam" id="PF02597">
    <property type="entry name" value="ThiS"/>
    <property type="match status" value="1"/>
</dbReference>
<evidence type="ECO:0000256" key="1">
    <source>
        <dbReference type="ARBA" id="ARBA00022741"/>
    </source>
</evidence>
<evidence type="ECO:0000256" key="3">
    <source>
        <dbReference type="ARBA" id="ARBA00024247"/>
    </source>
</evidence>
<dbReference type="InterPro" id="IPR003749">
    <property type="entry name" value="ThiS/MoaD-like"/>
</dbReference>
<dbReference type="GO" id="GO:1990133">
    <property type="term" value="C:molybdopterin adenylyltransferase complex"/>
    <property type="evidence" value="ECO:0007669"/>
    <property type="project" value="TreeGrafter"/>
</dbReference>
<dbReference type="Gene3D" id="3.10.20.30">
    <property type="match status" value="1"/>
</dbReference>
<name>A0A2U2PDS9_9SPHI</name>
<dbReference type="InterPro" id="IPR012675">
    <property type="entry name" value="Beta-grasp_dom_sf"/>
</dbReference>
<dbReference type="GO" id="GO:0006777">
    <property type="term" value="P:Mo-molybdopterin cofactor biosynthetic process"/>
    <property type="evidence" value="ECO:0007669"/>
    <property type="project" value="InterPro"/>
</dbReference>
<dbReference type="InterPro" id="IPR044672">
    <property type="entry name" value="MOCS2A"/>
</dbReference>
<dbReference type="CDD" id="cd00754">
    <property type="entry name" value="Ubl_MoaD"/>
    <property type="match status" value="1"/>
</dbReference>